<evidence type="ECO:0000256" key="1">
    <source>
        <dbReference type="ARBA" id="ARBA00005384"/>
    </source>
</evidence>
<dbReference type="InterPro" id="IPR015424">
    <property type="entry name" value="PyrdxlP-dep_Trfase"/>
</dbReference>
<dbReference type="Gene3D" id="3.90.1150.10">
    <property type="entry name" value="Aspartate Aminotransferase, domain 1"/>
    <property type="match status" value="1"/>
</dbReference>
<dbReference type="InterPro" id="IPR051446">
    <property type="entry name" value="HTH_trans_reg/aminotransferase"/>
</dbReference>
<name>A0A1N6F9G3_9FLAO</name>
<dbReference type="CDD" id="cd00609">
    <property type="entry name" value="AAT_like"/>
    <property type="match status" value="1"/>
</dbReference>
<keyword evidence="4 7" id="KW-0238">DNA-binding</keyword>
<reference evidence="8" key="1">
    <citation type="submission" date="2016-11" db="EMBL/GenBank/DDBJ databases">
        <authorList>
            <person name="Varghese N."/>
            <person name="Submissions S."/>
        </authorList>
    </citation>
    <scope>NUCLEOTIDE SEQUENCE [LARGE SCALE GENOMIC DNA]</scope>
    <source>
        <strain evidence="8">DSM 27623</strain>
    </source>
</reference>
<evidence type="ECO:0000256" key="4">
    <source>
        <dbReference type="ARBA" id="ARBA00023125"/>
    </source>
</evidence>
<evidence type="ECO:0000256" key="2">
    <source>
        <dbReference type="ARBA" id="ARBA00022898"/>
    </source>
</evidence>
<dbReference type="Pfam" id="PF00155">
    <property type="entry name" value="Aminotran_1_2"/>
    <property type="match status" value="1"/>
</dbReference>
<keyword evidence="2" id="KW-0663">Pyridoxal phosphate</keyword>
<dbReference type="Gene3D" id="1.10.10.10">
    <property type="entry name" value="Winged helix-like DNA-binding domain superfamily/Winged helix DNA-binding domain"/>
    <property type="match status" value="1"/>
</dbReference>
<keyword evidence="7" id="KW-0032">Aminotransferase</keyword>
<dbReference type="InterPro" id="IPR015422">
    <property type="entry name" value="PyrdxlP-dep_Trfase_small"/>
</dbReference>
<dbReference type="SUPFAM" id="SSF46785">
    <property type="entry name" value="Winged helix' DNA-binding domain"/>
    <property type="match status" value="1"/>
</dbReference>
<evidence type="ECO:0000256" key="3">
    <source>
        <dbReference type="ARBA" id="ARBA00023015"/>
    </source>
</evidence>
<evidence type="ECO:0000259" key="6">
    <source>
        <dbReference type="PROSITE" id="PS50949"/>
    </source>
</evidence>
<protein>
    <submittedName>
        <fullName evidence="7">DNA-binding transcriptional regulator, MocR family, contains an aminotransferase domain</fullName>
    </submittedName>
</protein>
<dbReference type="Gene3D" id="3.40.640.10">
    <property type="entry name" value="Type I PLP-dependent aspartate aminotransferase-like (Major domain)"/>
    <property type="match status" value="1"/>
</dbReference>
<dbReference type="InterPro" id="IPR036388">
    <property type="entry name" value="WH-like_DNA-bd_sf"/>
</dbReference>
<dbReference type="STRING" id="1416779.SAMN05444409_1137"/>
<gene>
    <name evidence="7" type="ORF">SAMN05444409_1137</name>
</gene>
<proteinExistence type="inferred from homology"/>
<dbReference type="GO" id="GO:0030170">
    <property type="term" value="F:pyridoxal phosphate binding"/>
    <property type="evidence" value="ECO:0007669"/>
    <property type="project" value="InterPro"/>
</dbReference>
<accession>A0A1N6F9G3</accession>
<dbReference type="Proteomes" id="UP000185207">
    <property type="component" value="Unassembled WGS sequence"/>
</dbReference>
<keyword evidence="8" id="KW-1185">Reference proteome</keyword>
<dbReference type="RefSeq" id="WP_074233865.1">
    <property type="nucleotide sequence ID" value="NZ_FSRK01000001.1"/>
</dbReference>
<dbReference type="SUPFAM" id="SSF53383">
    <property type="entry name" value="PLP-dependent transferases"/>
    <property type="match status" value="1"/>
</dbReference>
<feature type="domain" description="HTH gntR-type" evidence="6">
    <location>
        <begin position="4"/>
        <end position="72"/>
    </location>
</feature>
<keyword evidence="7" id="KW-0808">Transferase</keyword>
<dbReference type="EMBL" id="FSRK01000001">
    <property type="protein sequence ID" value="SIN91928.1"/>
    <property type="molecule type" value="Genomic_DNA"/>
</dbReference>
<keyword evidence="5" id="KW-0804">Transcription</keyword>
<evidence type="ECO:0000313" key="8">
    <source>
        <dbReference type="Proteomes" id="UP000185207"/>
    </source>
</evidence>
<dbReference type="PROSITE" id="PS50949">
    <property type="entry name" value="HTH_GNTR"/>
    <property type="match status" value="1"/>
</dbReference>
<dbReference type="CDD" id="cd07377">
    <property type="entry name" value="WHTH_GntR"/>
    <property type="match status" value="1"/>
</dbReference>
<dbReference type="AlphaFoldDB" id="A0A1N6F9G3"/>
<sequence>MAREILYQKIAKIIEEQILSETLRIGDKLPSIRSIQKNYNVGLNTAKQVFLELESKSLVESRPRSGYYVSRTFQRKMALPSVSEPRLAKKENTPEELTRKVFDSLQDKDITRFSLGIPDQNLLPVAKLNKGIVRAMRSLPESGTEIEPAQGSINLRRNIAKWSLVLEGKLTEDDIVTTHGTMSAVYYCLLAVTKPGDTIATESPMYFGILQLAKSMGLNVIELPTHPVTGVDLDALKNNIHKINACCFVTNFSNPLGSLMPDENKKLLVEMLTYHNIPLIEDDLLGNLFFGNSRPKPCKVYDEAGIVMWCGGVSKTLSPGYRVGWVAPGKFKEKIIWQKLVQTVSMPSLFQEVIADFMEFGRYDHHLRGLRHTLHTNCLKFQRTIEDYFPENTRISQPQGGFFLWLELDEKIDTSELYDIAMAQKISFAPGRLFTQHNQFNNCMRLSFALNWNEKVESDLIQLGNIIKQNF</sequence>
<dbReference type="PANTHER" id="PTHR46577:SF2">
    <property type="entry name" value="TRANSCRIPTIONAL REGULATORY PROTEIN"/>
    <property type="match status" value="1"/>
</dbReference>
<dbReference type="InterPro" id="IPR004839">
    <property type="entry name" value="Aminotransferase_I/II_large"/>
</dbReference>
<evidence type="ECO:0000313" key="7">
    <source>
        <dbReference type="EMBL" id="SIN91928.1"/>
    </source>
</evidence>
<dbReference type="SMART" id="SM00345">
    <property type="entry name" value="HTH_GNTR"/>
    <property type="match status" value="1"/>
</dbReference>
<evidence type="ECO:0000256" key="5">
    <source>
        <dbReference type="ARBA" id="ARBA00023163"/>
    </source>
</evidence>
<keyword evidence="3" id="KW-0805">Transcription regulation</keyword>
<dbReference type="OrthoDB" id="9802328at2"/>
<dbReference type="Pfam" id="PF00392">
    <property type="entry name" value="GntR"/>
    <property type="match status" value="1"/>
</dbReference>
<dbReference type="GO" id="GO:0003677">
    <property type="term" value="F:DNA binding"/>
    <property type="evidence" value="ECO:0007669"/>
    <property type="project" value="UniProtKB-KW"/>
</dbReference>
<dbReference type="InterPro" id="IPR015421">
    <property type="entry name" value="PyrdxlP-dep_Trfase_major"/>
</dbReference>
<dbReference type="GO" id="GO:0003700">
    <property type="term" value="F:DNA-binding transcription factor activity"/>
    <property type="evidence" value="ECO:0007669"/>
    <property type="project" value="InterPro"/>
</dbReference>
<dbReference type="InterPro" id="IPR000524">
    <property type="entry name" value="Tscrpt_reg_HTH_GntR"/>
</dbReference>
<dbReference type="PANTHER" id="PTHR46577">
    <property type="entry name" value="HTH-TYPE TRANSCRIPTIONAL REGULATORY PROTEIN GABR"/>
    <property type="match status" value="1"/>
</dbReference>
<comment type="similarity">
    <text evidence="1">In the C-terminal section; belongs to the class-I pyridoxal-phosphate-dependent aminotransferase family.</text>
</comment>
<organism evidence="7 8">
    <name type="scientific">Epilithonimonas zeae</name>
    <dbReference type="NCBI Taxonomy" id="1416779"/>
    <lineage>
        <taxon>Bacteria</taxon>
        <taxon>Pseudomonadati</taxon>
        <taxon>Bacteroidota</taxon>
        <taxon>Flavobacteriia</taxon>
        <taxon>Flavobacteriales</taxon>
        <taxon>Weeksellaceae</taxon>
        <taxon>Chryseobacterium group</taxon>
        <taxon>Epilithonimonas</taxon>
    </lineage>
</organism>
<dbReference type="InterPro" id="IPR036390">
    <property type="entry name" value="WH_DNA-bd_sf"/>
</dbReference>
<dbReference type="GO" id="GO:0008483">
    <property type="term" value="F:transaminase activity"/>
    <property type="evidence" value="ECO:0007669"/>
    <property type="project" value="UniProtKB-KW"/>
</dbReference>